<keyword evidence="1" id="KW-0479">Metal-binding</keyword>
<proteinExistence type="predicted"/>
<dbReference type="InterPro" id="IPR013083">
    <property type="entry name" value="Znf_RING/FYVE/PHD"/>
</dbReference>
<sequence>MQAPELHPVPVPGKVWSQVYKQDDTNGVRQEDDITAAEKPCNASVNGQQYPKQTRVLHIPAEEKYILLMIIDEEAVRKVETEGKQVTEDEIETKPEKLPGRLVMKRQELKGVYKYMDEDAITTLHATLKAKEDDIPGAWICQECTEITADGREVVECESCYEWYHTACLGTTQNYKATWSCRKCNPVPQSKRQKIK</sequence>
<dbReference type="Gene3D" id="3.30.40.10">
    <property type="entry name" value="Zinc/RING finger domain, C3HC4 (zinc finger)"/>
    <property type="match status" value="1"/>
</dbReference>
<dbReference type="GO" id="GO:0008270">
    <property type="term" value="F:zinc ion binding"/>
    <property type="evidence" value="ECO:0007669"/>
    <property type="project" value="UniProtKB-KW"/>
</dbReference>
<keyword evidence="2 4" id="KW-0863">Zinc-finger</keyword>
<dbReference type="SUPFAM" id="SSF57903">
    <property type="entry name" value="FYVE/PHD zinc finger"/>
    <property type="match status" value="1"/>
</dbReference>
<accession>A0AAE1GF76</accession>
<evidence type="ECO:0000313" key="6">
    <source>
        <dbReference type="EMBL" id="KAK3863979.1"/>
    </source>
</evidence>
<dbReference type="Proteomes" id="UP001286313">
    <property type="component" value="Unassembled WGS sequence"/>
</dbReference>
<protein>
    <recommendedName>
        <fullName evidence="5">PHD-type domain-containing protein</fullName>
    </recommendedName>
</protein>
<evidence type="ECO:0000256" key="3">
    <source>
        <dbReference type="ARBA" id="ARBA00022833"/>
    </source>
</evidence>
<gene>
    <name evidence="7" type="ORF">Pcinc_007465</name>
    <name evidence="6" type="ORF">Pcinc_030294</name>
</gene>
<name>A0AAE1GF76_PETCI</name>
<dbReference type="AlphaFoldDB" id="A0AAE1GF76"/>
<reference evidence="7" key="1">
    <citation type="submission" date="2023-10" db="EMBL/GenBank/DDBJ databases">
        <title>Genome assemblies of two species of porcelain crab, Petrolisthes cinctipes and Petrolisthes manimaculis (Anomura: Porcellanidae).</title>
        <authorList>
            <person name="Angst P."/>
        </authorList>
    </citation>
    <scope>NUCLEOTIDE SEQUENCE</scope>
    <source>
        <strain evidence="7">PB745_01</strain>
        <tissue evidence="7">Gill</tissue>
    </source>
</reference>
<dbReference type="InterPro" id="IPR019787">
    <property type="entry name" value="Znf_PHD-finger"/>
</dbReference>
<comment type="caution">
    <text evidence="7">The sequence shown here is derived from an EMBL/GenBank/DDBJ whole genome shotgun (WGS) entry which is preliminary data.</text>
</comment>
<evidence type="ECO:0000256" key="2">
    <source>
        <dbReference type="ARBA" id="ARBA00022771"/>
    </source>
</evidence>
<dbReference type="EMBL" id="JAWQEG010000549">
    <property type="protein sequence ID" value="KAK3888483.1"/>
    <property type="molecule type" value="Genomic_DNA"/>
</dbReference>
<dbReference type="PROSITE" id="PS50016">
    <property type="entry name" value="ZF_PHD_2"/>
    <property type="match status" value="1"/>
</dbReference>
<dbReference type="InterPro" id="IPR011011">
    <property type="entry name" value="Znf_FYVE_PHD"/>
</dbReference>
<evidence type="ECO:0000259" key="5">
    <source>
        <dbReference type="PROSITE" id="PS50016"/>
    </source>
</evidence>
<evidence type="ECO:0000313" key="7">
    <source>
        <dbReference type="EMBL" id="KAK3888483.1"/>
    </source>
</evidence>
<dbReference type="EMBL" id="JAWQEG010003890">
    <property type="protein sequence ID" value="KAK3863979.1"/>
    <property type="molecule type" value="Genomic_DNA"/>
</dbReference>
<dbReference type="SMART" id="SM00249">
    <property type="entry name" value="PHD"/>
    <property type="match status" value="1"/>
</dbReference>
<dbReference type="CDD" id="cd15489">
    <property type="entry name" value="PHD_SF"/>
    <property type="match status" value="1"/>
</dbReference>
<evidence type="ECO:0000256" key="4">
    <source>
        <dbReference type="PROSITE-ProRule" id="PRU00146"/>
    </source>
</evidence>
<evidence type="ECO:0000256" key="1">
    <source>
        <dbReference type="ARBA" id="ARBA00022723"/>
    </source>
</evidence>
<dbReference type="InterPro" id="IPR001965">
    <property type="entry name" value="Znf_PHD"/>
</dbReference>
<dbReference type="Pfam" id="PF00628">
    <property type="entry name" value="PHD"/>
    <property type="match status" value="1"/>
</dbReference>
<dbReference type="PROSITE" id="PS01359">
    <property type="entry name" value="ZF_PHD_1"/>
    <property type="match status" value="1"/>
</dbReference>
<keyword evidence="3" id="KW-0862">Zinc</keyword>
<keyword evidence="8" id="KW-1185">Reference proteome</keyword>
<dbReference type="InterPro" id="IPR019786">
    <property type="entry name" value="Zinc_finger_PHD-type_CS"/>
</dbReference>
<organism evidence="7 8">
    <name type="scientific">Petrolisthes cinctipes</name>
    <name type="common">Flat porcelain crab</name>
    <dbReference type="NCBI Taxonomy" id="88211"/>
    <lineage>
        <taxon>Eukaryota</taxon>
        <taxon>Metazoa</taxon>
        <taxon>Ecdysozoa</taxon>
        <taxon>Arthropoda</taxon>
        <taxon>Crustacea</taxon>
        <taxon>Multicrustacea</taxon>
        <taxon>Malacostraca</taxon>
        <taxon>Eumalacostraca</taxon>
        <taxon>Eucarida</taxon>
        <taxon>Decapoda</taxon>
        <taxon>Pleocyemata</taxon>
        <taxon>Anomura</taxon>
        <taxon>Galatheoidea</taxon>
        <taxon>Porcellanidae</taxon>
        <taxon>Petrolisthes</taxon>
    </lineage>
</organism>
<feature type="domain" description="PHD-type" evidence="5">
    <location>
        <begin position="138"/>
        <end position="187"/>
    </location>
</feature>
<evidence type="ECO:0000313" key="8">
    <source>
        <dbReference type="Proteomes" id="UP001286313"/>
    </source>
</evidence>